<dbReference type="Proteomes" id="UP000195913">
    <property type="component" value="Unassembled WGS sequence"/>
</dbReference>
<protein>
    <submittedName>
        <fullName evidence="3">Ureidoglycine aminohydrolase</fullName>
    </submittedName>
</protein>
<dbReference type="PANTHER" id="PTHR34571:SF1">
    <property type="entry name" value="(S)-UREIDOGLYCINE AMINOHYDROLASE"/>
    <property type="match status" value="1"/>
</dbReference>
<name>A0A1R4ESK6_9MICC</name>
<dbReference type="NCBIfam" id="NF008376">
    <property type="entry name" value="PRK11171.1-5"/>
    <property type="match status" value="1"/>
</dbReference>
<dbReference type="InterPro" id="IPR044704">
    <property type="entry name" value="UGlyAH_cupin_N"/>
</dbReference>
<dbReference type="InterPro" id="IPR017627">
    <property type="entry name" value="UGHY"/>
</dbReference>
<accession>A0A1R4ESK6</accession>
<keyword evidence="3" id="KW-0378">Hydrolase</keyword>
<evidence type="ECO:0000313" key="3">
    <source>
        <dbReference type="EMBL" id="SJM46658.1"/>
    </source>
</evidence>
<evidence type="ECO:0000256" key="1">
    <source>
        <dbReference type="SAM" id="MobiDB-lite"/>
    </source>
</evidence>
<dbReference type="InterPro" id="IPR044697">
    <property type="entry name" value="UGlyAH_cupin_C"/>
</dbReference>
<sequence>MSKTSTTSVEAPYYTAQGGHPPQTDLLTDRAVVTEAYTVIPRGVLRDIVTSVLPEWTGTRSWVLNRPVSGGATTFSQTIVEVSPGGGSESPEPQAEVEGFLFLMQGSLRVVIDGATHELTAGAFAFIPAGTAYSVHNDGVEAASFHWFRKRYQPLEGHTPRPVVGNERDLEPKAMPGTDNKWRTTRMLDPEDLAFDMHVNIVTFEPGASIPFAETHTMEHGLYVLEGKAVYRLNADWVEVQEGDYMSLRAFCPQACYAGGPANFRYLLYKDVNRQIAL</sequence>
<dbReference type="SUPFAM" id="SSF51182">
    <property type="entry name" value="RmlC-like cupins"/>
    <property type="match status" value="1"/>
</dbReference>
<dbReference type="CDD" id="cd02212">
    <property type="entry name" value="cupin_UGlyAH_C"/>
    <property type="match status" value="1"/>
</dbReference>
<dbReference type="NCBIfam" id="NF040771">
    <property type="entry name" value="AAH_UGLYAH2"/>
    <property type="match status" value="1"/>
</dbReference>
<keyword evidence="4" id="KW-1185">Reference proteome</keyword>
<proteinExistence type="predicted"/>
<dbReference type="NCBIfam" id="TIGR03214">
    <property type="entry name" value="ura-cupin"/>
    <property type="match status" value="1"/>
</dbReference>
<dbReference type="Pfam" id="PF07883">
    <property type="entry name" value="Cupin_2"/>
    <property type="match status" value="2"/>
</dbReference>
<dbReference type="GO" id="GO:0071522">
    <property type="term" value="F:ureidoglycine aminohydrolase activity"/>
    <property type="evidence" value="ECO:0007669"/>
    <property type="project" value="InterPro"/>
</dbReference>
<gene>
    <name evidence="3" type="ORF">FM101_00565</name>
</gene>
<dbReference type="AlphaFoldDB" id="A0A1R4ESK6"/>
<feature type="domain" description="Cupin type-2" evidence="2">
    <location>
        <begin position="201"/>
        <end position="266"/>
    </location>
</feature>
<dbReference type="PANTHER" id="PTHR34571">
    <property type="entry name" value="(S)-UREIDOGLYCINE AMINOHYDROLASE"/>
    <property type="match status" value="1"/>
</dbReference>
<feature type="domain" description="Cupin type-2" evidence="2">
    <location>
        <begin position="79"/>
        <end position="147"/>
    </location>
</feature>
<dbReference type="EMBL" id="FUHW01000003">
    <property type="protein sequence ID" value="SJM46658.1"/>
    <property type="molecule type" value="Genomic_DNA"/>
</dbReference>
<dbReference type="InterPro" id="IPR013096">
    <property type="entry name" value="Cupin_2"/>
</dbReference>
<evidence type="ECO:0000313" key="4">
    <source>
        <dbReference type="Proteomes" id="UP000195913"/>
    </source>
</evidence>
<dbReference type="InterPro" id="IPR014710">
    <property type="entry name" value="RmlC-like_jellyroll"/>
</dbReference>
<dbReference type="InterPro" id="IPR011051">
    <property type="entry name" value="RmlC_Cupin_sf"/>
</dbReference>
<dbReference type="CDD" id="cd02211">
    <property type="entry name" value="cupin_UGlyAH_N"/>
    <property type="match status" value="1"/>
</dbReference>
<dbReference type="RefSeq" id="WP_086993915.1">
    <property type="nucleotide sequence ID" value="NZ_FUHW01000003.1"/>
</dbReference>
<dbReference type="Gene3D" id="2.60.120.10">
    <property type="entry name" value="Jelly Rolls"/>
    <property type="match status" value="1"/>
</dbReference>
<evidence type="ECO:0000259" key="2">
    <source>
        <dbReference type="Pfam" id="PF07883"/>
    </source>
</evidence>
<reference evidence="3 4" key="1">
    <citation type="submission" date="2017-02" db="EMBL/GenBank/DDBJ databases">
        <authorList>
            <person name="Peterson S.W."/>
        </authorList>
    </citation>
    <scope>NUCLEOTIDE SEQUENCE [LARGE SCALE GENOMIC DNA]</scope>
    <source>
        <strain evidence="3 4">B Ar 00.02</strain>
    </source>
</reference>
<organism evidence="3 4">
    <name type="scientific">Arthrobacter rhombi</name>
    <dbReference type="NCBI Taxonomy" id="71253"/>
    <lineage>
        <taxon>Bacteria</taxon>
        <taxon>Bacillati</taxon>
        <taxon>Actinomycetota</taxon>
        <taxon>Actinomycetes</taxon>
        <taxon>Micrococcales</taxon>
        <taxon>Micrococcaceae</taxon>
        <taxon>Arthrobacter</taxon>
    </lineage>
</organism>
<feature type="region of interest" description="Disordered" evidence="1">
    <location>
        <begin position="1"/>
        <end position="22"/>
    </location>
</feature>
<feature type="region of interest" description="Disordered" evidence="1">
    <location>
        <begin position="158"/>
        <end position="183"/>
    </location>
</feature>